<sequence>MTDPSVEQSDSSDSNIRTIIISNLAPEAFAASGNDERLPLVDRLKLEALRLGPPEDAESRNEEDYYLHRIEHWSNLSSLHRVIIILRDMVSARHLYRFLQSVPEIRDNDVKLSLQENLLSRSKSYDGRQGHNELHICKSPDNFKDNLCGETNSKTSDYDEPEPHSFDVYSDLTRLGIDLKEINSTDQMKELKEDSSGVPRRTKSLTKTLFKPDLKINTNHKKTDCRDAPSSPTITLDSDN</sequence>
<reference evidence="2 3" key="1">
    <citation type="journal article" date="2012" name="G3 (Bethesda)">
        <title>Pichia sorbitophila, an interspecies yeast hybrid reveals early steps of genome resolution following polyploidization.</title>
        <authorList>
            <person name="Leh Louis V."/>
            <person name="Despons L."/>
            <person name="Friedrich A."/>
            <person name="Martin T."/>
            <person name="Durrens P."/>
            <person name="Casaregola S."/>
            <person name="Neuveglise C."/>
            <person name="Fairhead C."/>
            <person name="Marck C."/>
            <person name="Cruz J.A."/>
            <person name="Straub M.L."/>
            <person name="Kugler V."/>
            <person name="Sacerdot C."/>
            <person name="Uzunov Z."/>
            <person name="Thierry A."/>
            <person name="Weiss S."/>
            <person name="Bleykasten C."/>
            <person name="De Montigny J."/>
            <person name="Jacques N."/>
            <person name="Jung P."/>
            <person name="Lemaire M."/>
            <person name="Mallet S."/>
            <person name="Morel G."/>
            <person name="Richard G.F."/>
            <person name="Sarkar A."/>
            <person name="Savel G."/>
            <person name="Schacherer J."/>
            <person name="Seret M.L."/>
            <person name="Talla E."/>
            <person name="Samson G."/>
            <person name="Jubin C."/>
            <person name="Poulain J."/>
            <person name="Vacherie B."/>
            <person name="Barbe V."/>
            <person name="Pelletier E."/>
            <person name="Sherman D.J."/>
            <person name="Westhof E."/>
            <person name="Weissenbach J."/>
            <person name="Baret P.V."/>
            <person name="Wincker P."/>
            <person name="Gaillardin C."/>
            <person name="Dujon B."/>
            <person name="Souciet J.L."/>
        </authorList>
    </citation>
    <scope>NUCLEOTIDE SEQUENCE [LARGE SCALE GENOMIC DNA]</scope>
    <source>
        <strain evidence="3">ATCC MYA-4447 / BCRC 22081 / CBS 7064 / NBRC 10061 / NRRL Y-12695</strain>
    </source>
</reference>
<dbReference type="OrthoDB" id="4069757at2759"/>
<dbReference type="Proteomes" id="UP000005222">
    <property type="component" value="Chromosome I"/>
</dbReference>
<organism evidence="2 3">
    <name type="scientific">Pichia sorbitophila (strain ATCC MYA-4447 / BCRC 22081 / CBS 7064 / NBRC 10061 / NRRL Y-12695)</name>
    <name type="common">Hybrid yeast</name>
    <dbReference type="NCBI Taxonomy" id="559304"/>
    <lineage>
        <taxon>Eukaryota</taxon>
        <taxon>Fungi</taxon>
        <taxon>Dikarya</taxon>
        <taxon>Ascomycota</taxon>
        <taxon>Saccharomycotina</taxon>
        <taxon>Pichiomycetes</taxon>
        <taxon>Debaryomycetaceae</taxon>
        <taxon>Millerozyma</taxon>
    </lineage>
</organism>
<dbReference type="InParanoid" id="G8YFV5"/>
<evidence type="ECO:0000256" key="1">
    <source>
        <dbReference type="SAM" id="MobiDB-lite"/>
    </source>
</evidence>
<proteinExistence type="predicted"/>
<gene>
    <name evidence="2" type="primary">Piso0_002748</name>
    <name evidence="2" type="ORF">GNLVRS01_PISO0I16948g</name>
</gene>
<evidence type="ECO:0000313" key="2">
    <source>
        <dbReference type="EMBL" id="CCE82054.1"/>
    </source>
</evidence>
<keyword evidence="3" id="KW-1185">Reference proteome</keyword>
<dbReference type="HOGENOM" id="CLU_069662_0_0_1"/>
<dbReference type="AlphaFoldDB" id="G8YFV5"/>
<dbReference type="STRING" id="559304.G8YFV5"/>
<feature type="compositionally biased region" description="Polar residues" evidence="1">
    <location>
        <begin position="230"/>
        <end position="240"/>
    </location>
</feature>
<protein>
    <submittedName>
        <fullName evidence="2">Piso0_002748 protein</fullName>
    </submittedName>
</protein>
<dbReference type="EMBL" id="FO082051">
    <property type="protein sequence ID" value="CCE82054.1"/>
    <property type="molecule type" value="Genomic_DNA"/>
</dbReference>
<feature type="region of interest" description="Disordered" evidence="1">
    <location>
        <begin position="218"/>
        <end position="240"/>
    </location>
</feature>
<evidence type="ECO:0000313" key="3">
    <source>
        <dbReference type="Proteomes" id="UP000005222"/>
    </source>
</evidence>
<name>G8YFV5_PICSO</name>
<dbReference type="eggNOG" id="ENOG502T76D">
    <property type="taxonomic scope" value="Eukaryota"/>
</dbReference>
<accession>G8YFV5</accession>
<dbReference type="OMA" id="HWSNLPF"/>